<comment type="caution">
    <text evidence="17">The sequence shown here is derived from an EMBL/GenBank/DDBJ whole genome shotgun (WGS) entry which is preliminary data.</text>
</comment>
<evidence type="ECO:0000256" key="13">
    <source>
        <dbReference type="ARBA" id="ARBA00022989"/>
    </source>
</evidence>
<keyword evidence="7" id="KW-0813">Transport</keyword>
<evidence type="ECO:0000256" key="2">
    <source>
        <dbReference type="ARBA" id="ARBA00004050"/>
    </source>
</evidence>
<keyword evidence="9" id="KW-0349">Heme</keyword>
<evidence type="ECO:0000256" key="3">
    <source>
        <dbReference type="ARBA" id="ARBA00004141"/>
    </source>
</evidence>
<keyword evidence="18" id="KW-1185">Reference proteome</keyword>
<dbReference type="InterPro" id="IPR034804">
    <property type="entry name" value="SQR/QFR_C/D"/>
</dbReference>
<keyword evidence="11" id="KW-0479">Metal-binding</keyword>
<keyword evidence="12" id="KW-0249">Electron transport</keyword>
<keyword evidence="10 16" id="KW-0812">Transmembrane</keyword>
<keyword evidence="13 16" id="KW-1133">Transmembrane helix</keyword>
<organism evidence="17 18">
    <name type="scientific">Azospirillum oleiclasticum</name>
    <dbReference type="NCBI Taxonomy" id="2735135"/>
    <lineage>
        <taxon>Bacteria</taxon>
        <taxon>Pseudomonadati</taxon>
        <taxon>Pseudomonadota</taxon>
        <taxon>Alphaproteobacteria</taxon>
        <taxon>Rhodospirillales</taxon>
        <taxon>Azospirillaceae</taxon>
        <taxon>Azospirillum</taxon>
    </lineage>
</organism>
<feature type="transmembrane region" description="Helical" evidence="16">
    <location>
        <begin position="68"/>
        <end position="88"/>
    </location>
</feature>
<feature type="transmembrane region" description="Helical" evidence="16">
    <location>
        <begin position="37"/>
        <end position="56"/>
    </location>
</feature>
<evidence type="ECO:0000256" key="12">
    <source>
        <dbReference type="ARBA" id="ARBA00022982"/>
    </source>
</evidence>
<evidence type="ECO:0000256" key="1">
    <source>
        <dbReference type="ARBA" id="ARBA00001971"/>
    </source>
</evidence>
<dbReference type="NCBIfam" id="TIGR02968">
    <property type="entry name" value="succ_dehyd_anc"/>
    <property type="match status" value="1"/>
</dbReference>
<proteinExistence type="predicted"/>
<dbReference type="Proteomes" id="UP000584642">
    <property type="component" value="Unassembled WGS sequence"/>
</dbReference>
<evidence type="ECO:0000313" key="17">
    <source>
        <dbReference type="EMBL" id="NYZ22733.1"/>
    </source>
</evidence>
<sequence>MANDTAKQLRNPLQKARGLGSAKHGAEHWWGQRLTSLALIPLTLWFVLGVIGHLGADHAAFQAWMRSPVTAAMMILTVAVTFHHAASGMQVVYEDYLHVEWQKLAADIVTKFLCYGLAAACIVSVLKLSFGA</sequence>
<dbReference type="SUPFAM" id="SSF81343">
    <property type="entry name" value="Fumarate reductase respiratory complex transmembrane subunits"/>
    <property type="match status" value="1"/>
</dbReference>
<dbReference type="InterPro" id="IPR000701">
    <property type="entry name" value="SuccDH_FuR_B_TM-su"/>
</dbReference>
<reference evidence="17 18" key="1">
    <citation type="submission" date="2020-05" db="EMBL/GenBank/DDBJ databases">
        <title>Azospirillum oleiclasticum sp. nov, a nitrogen-fixing and heavy crude oil-emulsifying bacterium isolated from the crude oil of Yumen Oilfield.</title>
        <authorList>
            <person name="Wu D."/>
            <person name="Cai M."/>
            <person name="Zhang X."/>
        </authorList>
    </citation>
    <scope>NUCLEOTIDE SEQUENCE [LARGE SCALE GENOMIC DNA]</scope>
    <source>
        <strain evidence="17 18">ROY-1-1-2</strain>
    </source>
</reference>
<protein>
    <recommendedName>
        <fullName evidence="6">Succinate dehydrogenase hydrophobic membrane anchor subunit</fullName>
    </recommendedName>
</protein>
<name>A0ABX2THT8_9PROT</name>
<evidence type="ECO:0000256" key="15">
    <source>
        <dbReference type="ARBA" id="ARBA00023136"/>
    </source>
</evidence>
<evidence type="ECO:0000256" key="9">
    <source>
        <dbReference type="ARBA" id="ARBA00022617"/>
    </source>
</evidence>
<keyword evidence="14" id="KW-0408">Iron</keyword>
<dbReference type="Pfam" id="PF01127">
    <property type="entry name" value="Sdh_cyt"/>
    <property type="match status" value="1"/>
</dbReference>
<evidence type="ECO:0000256" key="8">
    <source>
        <dbReference type="ARBA" id="ARBA00022532"/>
    </source>
</evidence>
<keyword evidence="15 16" id="KW-0472">Membrane</keyword>
<feature type="transmembrane region" description="Helical" evidence="16">
    <location>
        <begin position="108"/>
        <end position="130"/>
    </location>
</feature>
<evidence type="ECO:0000256" key="4">
    <source>
        <dbReference type="ARBA" id="ARBA00005163"/>
    </source>
</evidence>
<evidence type="ECO:0000256" key="14">
    <source>
        <dbReference type="ARBA" id="ARBA00023004"/>
    </source>
</evidence>
<comment type="subunit">
    <text evidence="5">Part of an enzyme complex containing four subunits: a flavoprotein, an iron-sulfur protein, plus two membrane-anchoring proteins, SdhC and SdhD.</text>
</comment>
<comment type="pathway">
    <text evidence="4">Carbohydrate metabolism; tricarboxylic acid cycle.</text>
</comment>
<gene>
    <name evidence="17" type="primary">sdhD</name>
    <name evidence="17" type="ORF">HND93_23730</name>
</gene>
<dbReference type="CDD" id="cd03495">
    <property type="entry name" value="SQR_TypeC_SdhD_like"/>
    <property type="match status" value="1"/>
</dbReference>
<keyword evidence="8" id="KW-0816">Tricarboxylic acid cycle</keyword>
<evidence type="ECO:0000256" key="5">
    <source>
        <dbReference type="ARBA" id="ARBA00011558"/>
    </source>
</evidence>
<evidence type="ECO:0000256" key="7">
    <source>
        <dbReference type="ARBA" id="ARBA00022448"/>
    </source>
</evidence>
<accession>A0ABX2THT8</accession>
<evidence type="ECO:0000256" key="16">
    <source>
        <dbReference type="SAM" id="Phobius"/>
    </source>
</evidence>
<dbReference type="Gene3D" id="1.20.1300.10">
    <property type="entry name" value="Fumarate reductase/succinate dehydrogenase, transmembrane subunit"/>
    <property type="match status" value="1"/>
</dbReference>
<evidence type="ECO:0000256" key="6">
    <source>
        <dbReference type="ARBA" id="ARBA00019425"/>
    </source>
</evidence>
<dbReference type="InterPro" id="IPR014312">
    <property type="entry name" value="Succ_DH_anchor"/>
</dbReference>
<comment type="subcellular location">
    <subcellularLocation>
        <location evidence="3">Membrane</location>
        <topology evidence="3">Multi-pass membrane protein</topology>
    </subcellularLocation>
</comment>
<dbReference type="EMBL" id="JABFDB010000021">
    <property type="protein sequence ID" value="NYZ22733.1"/>
    <property type="molecule type" value="Genomic_DNA"/>
</dbReference>
<evidence type="ECO:0000313" key="18">
    <source>
        <dbReference type="Proteomes" id="UP000584642"/>
    </source>
</evidence>
<evidence type="ECO:0000256" key="10">
    <source>
        <dbReference type="ARBA" id="ARBA00022692"/>
    </source>
</evidence>
<comment type="function">
    <text evidence="2">Membrane-anchoring subunit of succinate dehydrogenase (SDH).</text>
</comment>
<dbReference type="RefSeq" id="WP_180284504.1">
    <property type="nucleotide sequence ID" value="NZ_JABFDB010000021.1"/>
</dbReference>
<comment type="cofactor">
    <cofactor evidence="1">
        <name>heme</name>
        <dbReference type="ChEBI" id="CHEBI:30413"/>
    </cofactor>
</comment>
<evidence type="ECO:0000256" key="11">
    <source>
        <dbReference type="ARBA" id="ARBA00022723"/>
    </source>
</evidence>